<keyword evidence="2" id="KW-1185">Reference proteome</keyword>
<sequence>MMFLFSCLISCNLLAICLCVNSSELRRCLTDIFSFSRQLRDFIQSVFIGPPQVYLTSGVRKHANRNSERQSATTVLSRVQLKANFIAGKPPFWLILLRKHTSCCRSADQQAVGKTVTVNRVKPRQLIGIHPTVFGLWPADDRMPPYQVRNSCMLCTNVTPHGHNKNEATLEAVRKCGLDSQRFKHLHFAIFDILTSDHQLQQPMSVFVKIRPIWVPVEHNVDGNSVTEPT</sequence>
<evidence type="ECO:0000313" key="2">
    <source>
        <dbReference type="Proteomes" id="UP000286415"/>
    </source>
</evidence>
<organism evidence="1 2">
    <name type="scientific">Clonorchis sinensis</name>
    <name type="common">Chinese liver fluke</name>
    <dbReference type="NCBI Taxonomy" id="79923"/>
    <lineage>
        <taxon>Eukaryota</taxon>
        <taxon>Metazoa</taxon>
        <taxon>Spiralia</taxon>
        <taxon>Lophotrochozoa</taxon>
        <taxon>Platyhelminthes</taxon>
        <taxon>Trematoda</taxon>
        <taxon>Digenea</taxon>
        <taxon>Opisthorchiida</taxon>
        <taxon>Opisthorchiata</taxon>
        <taxon>Opisthorchiidae</taxon>
        <taxon>Clonorchis</taxon>
    </lineage>
</organism>
<gene>
    <name evidence="1" type="ORF">CSKR_107232</name>
</gene>
<reference evidence="1 2" key="2">
    <citation type="journal article" date="2021" name="Genomics">
        <title>High-quality reference genome for Clonorchis sinensis.</title>
        <authorList>
            <person name="Young N.D."/>
            <person name="Stroehlein A.J."/>
            <person name="Kinkar L."/>
            <person name="Wang T."/>
            <person name="Sohn W.M."/>
            <person name="Chang B.C.H."/>
            <person name="Kaur P."/>
            <person name="Weisz D."/>
            <person name="Dudchenko O."/>
            <person name="Aiden E.L."/>
            <person name="Korhonen P.K."/>
            <person name="Gasser R.B."/>
        </authorList>
    </citation>
    <scope>NUCLEOTIDE SEQUENCE [LARGE SCALE GENOMIC DNA]</scope>
    <source>
        <strain evidence="1">Cs-k2</strain>
    </source>
</reference>
<protein>
    <submittedName>
        <fullName evidence="1">Uncharacterized protein</fullName>
    </submittedName>
</protein>
<reference evidence="1 2" key="1">
    <citation type="journal article" date="2018" name="Biotechnol. Adv.">
        <title>Improved genomic resources and new bioinformatic workflow for the carcinogenic parasite Clonorchis sinensis: Biotechnological implications.</title>
        <authorList>
            <person name="Wang D."/>
            <person name="Korhonen P.K."/>
            <person name="Gasser R.B."/>
            <person name="Young N.D."/>
        </authorList>
    </citation>
    <scope>NUCLEOTIDE SEQUENCE [LARGE SCALE GENOMIC DNA]</scope>
    <source>
        <strain evidence="1">Cs-k2</strain>
    </source>
</reference>
<name>A0A3R7GPM4_CLOSI</name>
<dbReference type="InParanoid" id="A0A3R7GPM4"/>
<accession>A0A3R7GPM4</accession>
<dbReference type="AlphaFoldDB" id="A0A3R7GPM4"/>
<dbReference type="Proteomes" id="UP000286415">
    <property type="component" value="Unassembled WGS sequence"/>
</dbReference>
<dbReference type="EMBL" id="NIRI02000010">
    <property type="protein sequence ID" value="KAG5454386.1"/>
    <property type="molecule type" value="Genomic_DNA"/>
</dbReference>
<comment type="caution">
    <text evidence="1">The sequence shown here is derived from an EMBL/GenBank/DDBJ whole genome shotgun (WGS) entry which is preliminary data.</text>
</comment>
<proteinExistence type="predicted"/>
<evidence type="ECO:0000313" key="1">
    <source>
        <dbReference type="EMBL" id="KAG5454386.1"/>
    </source>
</evidence>